<gene>
    <name evidence="1" type="ORF">Sylvanvirus2_33</name>
</gene>
<accession>A0A3G5AH62</accession>
<dbReference type="EMBL" id="MK072508">
    <property type="protein sequence ID" value="AYV86537.1"/>
    <property type="molecule type" value="Genomic_DNA"/>
</dbReference>
<proteinExistence type="predicted"/>
<reference evidence="1" key="1">
    <citation type="submission" date="2018-10" db="EMBL/GenBank/DDBJ databases">
        <title>Hidden diversity of soil giant viruses.</title>
        <authorList>
            <person name="Schulz F."/>
            <person name="Alteio L."/>
            <person name="Goudeau D."/>
            <person name="Ryan E.M."/>
            <person name="Malmstrom R.R."/>
            <person name="Blanchard J."/>
            <person name="Woyke T."/>
        </authorList>
    </citation>
    <scope>NUCLEOTIDE SEQUENCE</scope>
    <source>
        <strain evidence="1">SYV1</strain>
    </source>
</reference>
<evidence type="ECO:0000313" key="1">
    <source>
        <dbReference type="EMBL" id="AYV86537.1"/>
    </source>
</evidence>
<organism evidence="1">
    <name type="scientific">Sylvanvirus sp</name>
    <dbReference type="NCBI Taxonomy" id="2487774"/>
    <lineage>
        <taxon>Viruses</taxon>
    </lineage>
</organism>
<sequence>MSMKFSTKKDKDEFEFEDWTTEQRCKQKHVGHVTEEDFMEYAGMGKDEELFGDADLNLFFEGRSSLFRNLSSHYVEIRYLNNQIQLRPGDAWLAPIYKDKLPDTVTLSIEGRVVVTFPLQTARKYNITNTRVYALTVETCRVYKFEK</sequence>
<protein>
    <submittedName>
        <fullName evidence="1">Uncharacterized protein</fullName>
    </submittedName>
</protein>
<name>A0A3G5AH62_9VIRU</name>